<gene>
    <name evidence="1" type="ORF">C0Z20_24425</name>
</gene>
<dbReference type="EMBL" id="PNYC01000018">
    <property type="protein sequence ID" value="PMS33404.1"/>
    <property type="molecule type" value="Genomic_DNA"/>
</dbReference>
<sequence length="73" mass="8088">MSTSTEPSVYKVTEIIGTSPTSWEDAAKNAVETAANSLRDLRVAEVCKLDMKVDNGKVVEYRARVSLSFKYET</sequence>
<comment type="caution">
    <text evidence="1">The sequence shown here is derived from an EMBL/GenBank/DDBJ whole genome shotgun (WGS) entry which is preliminary data.</text>
</comment>
<name>A0A2N7WVL4_9BURK</name>
<evidence type="ECO:0000313" key="1">
    <source>
        <dbReference type="EMBL" id="PMS33404.1"/>
    </source>
</evidence>
<accession>A0A2N7WVL4</accession>
<proteinExistence type="predicted"/>
<protein>
    <submittedName>
        <fullName evidence="1">Dodecin domain-containing protein</fullName>
    </submittedName>
</protein>
<dbReference type="STRING" id="863227.GCA_000373005_03639"/>
<dbReference type="InterPro" id="IPR036694">
    <property type="entry name" value="Dodecin-like_sf"/>
</dbReference>
<organism evidence="1 2">
    <name type="scientific">Trinickia symbiotica</name>
    <dbReference type="NCBI Taxonomy" id="863227"/>
    <lineage>
        <taxon>Bacteria</taxon>
        <taxon>Pseudomonadati</taxon>
        <taxon>Pseudomonadota</taxon>
        <taxon>Betaproteobacteria</taxon>
        <taxon>Burkholderiales</taxon>
        <taxon>Burkholderiaceae</taxon>
        <taxon>Trinickia</taxon>
    </lineage>
</organism>
<dbReference type="PANTHER" id="PTHR39324:SF1">
    <property type="entry name" value="CALCIUM DODECIN"/>
    <property type="match status" value="1"/>
</dbReference>
<dbReference type="RefSeq" id="WP_018442225.1">
    <property type="nucleotide sequence ID" value="NZ_KB890185.1"/>
</dbReference>
<dbReference type="AlphaFoldDB" id="A0A2N7WVL4"/>
<dbReference type="InterPro" id="IPR009923">
    <property type="entry name" value="Dodecin"/>
</dbReference>
<dbReference type="SUPFAM" id="SSF89807">
    <property type="entry name" value="Dodecin-like"/>
    <property type="match status" value="1"/>
</dbReference>
<dbReference type="Proteomes" id="UP000235777">
    <property type="component" value="Unassembled WGS sequence"/>
</dbReference>
<dbReference type="Pfam" id="PF07311">
    <property type="entry name" value="Dodecin"/>
    <property type="match status" value="1"/>
</dbReference>
<reference evidence="1 2" key="1">
    <citation type="submission" date="2018-01" db="EMBL/GenBank/DDBJ databases">
        <title>Whole genome analyses suggest that Burkholderia sensu lato contains two further novel genera in the rhizoxinica-symbiotica group Mycetohabitans gen. nov., and Trinickia gen. nov.: implications for the evolution of diazotrophy and nodulation in the Burkholderiaceae.</title>
        <authorList>
            <person name="Estrada-de los Santos P."/>
            <person name="Palmer M."/>
            <person name="Chavez-Ramirez B."/>
            <person name="Beukes C."/>
            <person name="Steenkamp E.T."/>
            <person name="Hirsch A.M."/>
            <person name="Manyaka P."/>
            <person name="Maluk M."/>
            <person name="Lafos M."/>
            <person name="Crook M."/>
            <person name="Gross E."/>
            <person name="Simon M.F."/>
            <person name="Bueno dos Reis Junior F."/>
            <person name="Poole P.S."/>
            <person name="Venter S.N."/>
            <person name="James E.K."/>
        </authorList>
    </citation>
    <scope>NUCLEOTIDE SEQUENCE [LARGE SCALE GENOMIC DNA]</scope>
    <source>
        <strain evidence="1 2">JPY 581</strain>
    </source>
</reference>
<dbReference type="InterPro" id="IPR025543">
    <property type="entry name" value="Dodecin-like"/>
</dbReference>
<keyword evidence="2" id="KW-1185">Reference proteome</keyword>
<dbReference type="PANTHER" id="PTHR39324">
    <property type="entry name" value="CALCIUM DODECIN"/>
    <property type="match status" value="1"/>
</dbReference>
<evidence type="ECO:0000313" key="2">
    <source>
        <dbReference type="Proteomes" id="UP000235777"/>
    </source>
</evidence>
<dbReference type="Gene3D" id="3.30.1660.10">
    <property type="entry name" value="Flavin-binding protein dodecin"/>
    <property type="match status" value="1"/>
</dbReference>
<dbReference type="OrthoDB" id="9805889at2"/>